<reference evidence="2 3" key="1">
    <citation type="submission" date="2014-04" db="EMBL/GenBank/DDBJ databases">
        <authorList>
            <consortium name="DOE Joint Genome Institute"/>
            <person name="Kuo A."/>
            <person name="Kohler A."/>
            <person name="Costa M.D."/>
            <person name="Nagy L.G."/>
            <person name="Floudas D."/>
            <person name="Copeland A."/>
            <person name="Barry K.W."/>
            <person name="Cichocki N."/>
            <person name="Veneault-Fourrey C."/>
            <person name="LaButti K."/>
            <person name="Lindquist E.A."/>
            <person name="Lipzen A."/>
            <person name="Lundell T."/>
            <person name="Morin E."/>
            <person name="Murat C."/>
            <person name="Sun H."/>
            <person name="Tunlid A."/>
            <person name="Henrissat B."/>
            <person name="Grigoriev I.V."/>
            <person name="Hibbett D.S."/>
            <person name="Martin F."/>
            <person name="Nordberg H.P."/>
            <person name="Cantor M.N."/>
            <person name="Hua S.X."/>
        </authorList>
    </citation>
    <scope>NUCLEOTIDE SEQUENCE [LARGE SCALE GENOMIC DNA]</scope>
    <source>
        <strain evidence="2 3">441</strain>
    </source>
</reference>
<evidence type="ECO:0008006" key="4">
    <source>
        <dbReference type="Google" id="ProtNLM"/>
    </source>
</evidence>
<evidence type="ECO:0000256" key="1">
    <source>
        <dbReference type="SAM" id="MobiDB-lite"/>
    </source>
</evidence>
<protein>
    <recommendedName>
        <fullName evidence="4">DUF4218 domain-containing protein</fullName>
    </recommendedName>
</protein>
<evidence type="ECO:0000313" key="2">
    <source>
        <dbReference type="EMBL" id="KIK11534.1"/>
    </source>
</evidence>
<dbReference type="EMBL" id="KN834197">
    <property type="protein sequence ID" value="KIK11534.1"/>
    <property type="molecule type" value="Genomic_DNA"/>
</dbReference>
<sequence>MDAKEKQDGARVQPHMPAQQQQELDSGIEAIRKGSVTALLRLRRGYVVALAEANNLSKADQTVGKAAYAQALVNWYKQCNQPEIRCPPIFPRPVVNLSTARSNAPSTTILDHSVLSEVWKDMQKTTLPSYMTRAPRNLGSRSHGKLKADQWRTAGLVNLVITLCRLWGGINASQKNQVLLRNYISLVIAIHWATSRTTSNHHIEIVEQFLVYYVHSTLEIFGTRALVYNNHASLHVPECLRAYGPAHGWWAFPFERYNGVLQRINTNSRIGEYSFSTVGLLLTSNR</sequence>
<reference evidence="3" key="2">
    <citation type="submission" date="2015-01" db="EMBL/GenBank/DDBJ databases">
        <title>Evolutionary Origins and Diversification of the Mycorrhizal Mutualists.</title>
        <authorList>
            <consortium name="DOE Joint Genome Institute"/>
            <consortium name="Mycorrhizal Genomics Consortium"/>
            <person name="Kohler A."/>
            <person name="Kuo A."/>
            <person name="Nagy L.G."/>
            <person name="Floudas D."/>
            <person name="Copeland A."/>
            <person name="Barry K.W."/>
            <person name="Cichocki N."/>
            <person name="Veneault-Fourrey C."/>
            <person name="LaButti K."/>
            <person name="Lindquist E.A."/>
            <person name="Lipzen A."/>
            <person name="Lundell T."/>
            <person name="Morin E."/>
            <person name="Murat C."/>
            <person name="Riley R."/>
            <person name="Ohm R."/>
            <person name="Sun H."/>
            <person name="Tunlid A."/>
            <person name="Henrissat B."/>
            <person name="Grigoriev I.V."/>
            <person name="Hibbett D.S."/>
            <person name="Martin F."/>
        </authorList>
    </citation>
    <scope>NUCLEOTIDE SEQUENCE [LARGE SCALE GENOMIC DNA]</scope>
    <source>
        <strain evidence="3">441</strain>
    </source>
</reference>
<name>A0A0C9YCE7_9AGAM</name>
<dbReference type="PANTHER" id="PTHR46579:SF1">
    <property type="entry name" value="F5_8 TYPE C DOMAIN-CONTAINING PROTEIN"/>
    <property type="match status" value="1"/>
</dbReference>
<dbReference type="OrthoDB" id="3247418at2759"/>
<evidence type="ECO:0000313" key="3">
    <source>
        <dbReference type="Proteomes" id="UP000054018"/>
    </source>
</evidence>
<gene>
    <name evidence="2" type="ORF">PISMIDRAFT_122485</name>
</gene>
<dbReference type="HOGENOM" id="CLU_002101_1_0_1"/>
<keyword evidence="3" id="KW-1185">Reference proteome</keyword>
<feature type="region of interest" description="Disordered" evidence="1">
    <location>
        <begin position="1"/>
        <end position="22"/>
    </location>
</feature>
<dbReference type="AlphaFoldDB" id="A0A0C9YCE7"/>
<dbReference type="PANTHER" id="PTHR46579">
    <property type="entry name" value="F5/8 TYPE C DOMAIN-CONTAINING PROTEIN-RELATED"/>
    <property type="match status" value="1"/>
</dbReference>
<accession>A0A0C9YCE7</accession>
<organism evidence="2 3">
    <name type="scientific">Pisolithus microcarpus 441</name>
    <dbReference type="NCBI Taxonomy" id="765257"/>
    <lineage>
        <taxon>Eukaryota</taxon>
        <taxon>Fungi</taxon>
        <taxon>Dikarya</taxon>
        <taxon>Basidiomycota</taxon>
        <taxon>Agaricomycotina</taxon>
        <taxon>Agaricomycetes</taxon>
        <taxon>Agaricomycetidae</taxon>
        <taxon>Boletales</taxon>
        <taxon>Sclerodermatineae</taxon>
        <taxon>Pisolithaceae</taxon>
        <taxon>Pisolithus</taxon>
    </lineage>
</organism>
<proteinExistence type="predicted"/>
<dbReference type="Proteomes" id="UP000054018">
    <property type="component" value="Unassembled WGS sequence"/>
</dbReference>
<dbReference type="STRING" id="765257.A0A0C9YCE7"/>